<accession>A0A1F6X6F5</accession>
<evidence type="ECO:0000313" key="3">
    <source>
        <dbReference type="Proteomes" id="UP000176814"/>
    </source>
</evidence>
<reference evidence="2 3" key="1">
    <citation type="journal article" date="2016" name="Nat. Commun.">
        <title>Thousands of microbial genomes shed light on interconnected biogeochemical processes in an aquifer system.</title>
        <authorList>
            <person name="Anantharaman K."/>
            <person name="Brown C.T."/>
            <person name="Hug L.A."/>
            <person name="Sharon I."/>
            <person name="Castelle C.J."/>
            <person name="Probst A.J."/>
            <person name="Thomas B.C."/>
            <person name="Singh A."/>
            <person name="Wilkins M.J."/>
            <person name="Karaoz U."/>
            <person name="Brodie E.L."/>
            <person name="Williams K.H."/>
            <person name="Hubbard S.S."/>
            <person name="Banfield J.F."/>
        </authorList>
    </citation>
    <scope>NUCLEOTIDE SEQUENCE [LARGE SCALE GENOMIC DNA]</scope>
</reference>
<organism evidence="2 3">
    <name type="scientific">Candidatus Nomurabacteria bacterium RIFCSPLOWO2_01_FULL_40_15</name>
    <dbReference type="NCBI Taxonomy" id="1801772"/>
    <lineage>
        <taxon>Bacteria</taxon>
        <taxon>Candidatus Nomuraibacteriota</taxon>
    </lineage>
</organism>
<keyword evidence="1" id="KW-1133">Transmembrane helix</keyword>
<comment type="caution">
    <text evidence="2">The sequence shown here is derived from an EMBL/GenBank/DDBJ whole genome shotgun (WGS) entry which is preliminary data.</text>
</comment>
<dbReference type="EMBL" id="MFUW01000026">
    <property type="protein sequence ID" value="OGI89770.1"/>
    <property type="molecule type" value="Genomic_DNA"/>
</dbReference>
<keyword evidence="1" id="KW-0472">Membrane</keyword>
<name>A0A1F6X6F5_9BACT</name>
<gene>
    <name evidence="2" type="ORF">A2911_00725</name>
</gene>
<proteinExistence type="predicted"/>
<evidence type="ECO:0000256" key="1">
    <source>
        <dbReference type="SAM" id="Phobius"/>
    </source>
</evidence>
<dbReference type="Proteomes" id="UP000176814">
    <property type="component" value="Unassembled WGS sequence"/>
</dbReference>
<feature type="transmembrane region" description="Helical" evidence="1">
    <location>
        <begin position="63"/>
        <end position="83"/>
    </location>
</feature>
<evidence type="ECO:0000313" key="2">
    <source>
        <dbReference type="EMBL" id="OGI89770.1"/>
    </source>
</evidence>
<protein>
    <submittedName>
        <fullName evidence="2">Uncharacterized protein</fullName>
    </submittedName>
</protein>
<dbReference type="AlphaFoldDB" id="A0A1F6X6F5"/>
<sequence length="91" mass="10238">MMNKETVALLFDLSFAALLFPLIWTLLQRFKGELVSKWVAWVPIVIPGGVFFLVLGVEENPQGLLPPALWALVILGVVLRNFILDHTHRTS</sequence>
<keyword evidence="1" id="KW-0812">Transmembrane</keyword>
<feature type="transmembrane region" description="Helical" evidence="1">
    <location>
        <begin position="38"/>
        <end position="57"/>
    </location>
</feature>
<feature type="transmembrane region" description="Helical" evidence="1">
    <location>
        <begin position="6"/>
        <end position="26"/>
    </location>
</feature>